<keyword evidence="6" id="KW-1185">Reference proteome</keyword>
<sequence>MKTINTTFRLTAVAAAMLAAYGSAFAEDDDLKALTKPDSSISVGAGYWTNDRPQQGIFDGMRDDHGYALIDADVVKRDDATGTWFKFKGDSLGLESRKISVEVQQQGNMGGFVNYSRIPRENPLEIRSGIRGVGSERMTISGAGTNALPFHDVDLATYRDLIHVGFSKNLLKDFDLKLSFKNEEKNGSRHWGLGSAALFVAEPIDSTTQQLDVTLEYTGEKLQLAGGYAGSWYRNKNDMVCAGVKVNNNPVNCLTATGSASSPSSTPLSLPLDNEAHQFFLNAGYAFTPSTRGTLKVSRSVATQDETIPSIGLAGVNAPFVGAPHKLDGEIVTSLVELGLSSRPTSKLSLNANLRYHDVDDNTPLATFVDVPATRTSPRVIVHNTPHSNETKSGKFEASYLLPERFKLIGGVDFKDQDRSAPKFLDERYVPFAESIEETTYRLQLRRSMSETVNGSVAFLHSTRDGSVRVTPHDPHIFDAINPLHIADRTRNKWRMSLDWTPAEAFSMQFNVEDSHDDYAREDGRPWGLKDGRATLVSVDARYAFSDKWELTGWASHDVTRAKQLAGRWDRVTEIFEMSKDAKLEDRGNSVGLGLRGALTSKLKIGADVQWTRTESSYDEDTQLSGLGGLQATYPSDTTGFRATGARLPDIENTLTRVSMFARYAIRKNADVQLDLIHERWKTDDWTWNFANGSDFTYGTTTDGTVVSNKPKQTANFIGARYIYKFQ</sequence>
<evidence type="ECO:0000256" key="1">
    <source>
        <dbReference type="ARBA" id="ARBA00004442"/>
    </source>
</evidence>
<feature type="signal peptide" evidence="4">
    <location>
        <begin position="1"/>
        <end position="26"/>
    </location>
</feature>
<dbReference type="NCBIfam" id="TIGR03509">
    <property type="entry name" value="OMP_MtrB_PioB"/>
    <property type="match status" value="1"/>
</dbReference>
<dbReference type="InterPro" id="IPR020016">
    <property type="entry name" value="Decahaem-assoc_OM_MtrB/PioB"/>
</dbReference>
<dbReference type="SUPFAM" id="SSF56935">
    <property type="entry name" value="Porins"/>
    <property type="match status" value="2"/>
</dbReference>
<gene>
    <name evidence="5" type="ORF">U5817_16330</name>
</gene>
<dbReference type="RefSeq" id="WP_407278078.1">
    <property type="nucleotide sequence ID" value="NZ_CP141259.1"/>
</dbReference>
<evidence type="ECO:0000256" key="2">
    <source>
        <dbReference type="ARBA" id="ARBA00023136"/>
    </source>
</evidence>
<dbReference type="EMBL" id="CP141259">
    <property type="protein sequence ID" value="WRL44773.1"/>
    <property type="molecule type" value="Genomic_DNA"/>
</dbReference>
<evidence type="ECO:0000313" key="6">
    <source>
        <dbReference type="Proteomes" id="UP001626593"/>
    </source>
</evidence>
<keyword evidence="3" id="KW-0998">Cell outer membrane</keyword>
<accession>A0ABZ1AKU4</accession>
<evidence type="ECO:0000256" key="4">
    <source>
        <dbReference type="SAM" id="SignalP"/>
    </source>
</evidence>
<reference evidence="5 6" key="1">
    <citation type="submission" date="2023-12" db="EMBL/GenBank/DDBJ databases">
        <title>A. evansii MAY27, complete genome.</title>
        <authorList>
            <person name="Wang Y."/>
        </authorList>
    </citation>
    <scope>NUCLEOTIDE SEQUENCE [LARGE SCALE GENOMIC DNA]</scope>
    <source>
        <strain evidence="5 6">MAY27</strain>
    </source>
</reference>
<dbReference type="Gene3D" id="2.40.170.20">
    <property type="entry name" value="TonB-dependent receptor, beta-barrel domain"/>
    <property type="match status" value="1"/>
</dbReference>
<evidence type="ECO:0000313" key="5">
    <source>
        <dbReference type="EMBL" id="WRL44773.1"/>
    </source>
</evidence>
<dbReference type="Pfam" id="PF11854">
    <property type="entry name" value="MtrB_PioB"/>
    <property type="match status" value="1"/>
</dbReference>
<keyword evidence="4" id="KW-0732">Signal</keyword>
<comment type="subcellular location">
    <subcellularLocation>
        <location evidence="1">Cell outer membrane</location>
    </subcellularLocation>
</comment>
<dbReference type="Proteomes" id="UP001626593">
    <property type="component" value="Chromosome"/>
</dbReference>
<name>A0ABZ1AKU4_AROEV</name>
<proteinExistence type="predicted"/>
<organism evidence="5 6">
    <name type="scientific">Aromatoleum evansii</name>
    <name type="common">Azoarcus evansii</name>
    <dbReference type="NCBI Taxonomy" id="59406"/>
    <lineage>
        <taxon>Bacteria</taxon>
        <taxon>Pseudomonadati</taxon>
        <taxon>Pseudomonadota</taxon>
        <taxon>Betaproteobacteria</taxon>
        <taxon>Rhodocyclales</taxon>
        <taxon>Rhodocyclaceae</taxon>
        <taxon>Aromatoleum</taxon>
    </lineage>
</organism>
<keyword evidence="2" id="KW-0472">Membrane</keyword>
<protein>
    <submittedName>
        <fullName evidence="5">MtrB/PioB family decaheme-associated outer membrane protein</fullName>
    </submittedName>
</protein>
<dbReference type="InterPro" id="IPR036942">
    <property type="entry name" value="Beta-barrel_TonB_sf"/>
</dbReference>
<feature type="chain" id="PRO_5045545309" evidence="4">
    <location>
        <begin position="27"/>
        <end position="727"/>
    </location>
</feature>
<evidence type="ECO:0000256" key="3">
    <source>
        <dbReference type="ARBA" id="ARBA00023237"/>
    </source>
</evidence>